<gene>
    <name evidence="2" type="primary">Dgri\GH14396</name>
    <name evidence="2" type="ORF">Dgri_GH14396</name>
</gene>
<evidence type="ECO:0000313" key="3">
    <source>
        <dbReference type="Proteomes" id="UP000001070"/>
    </source>
</evidence>
<dbReference type="InParanoid" id="B4J1B1"/>
<evidence type="ECO:0000313" key="2">
    <source>
        <dbReference type="EMBL" id="EDV97980.1"/>
    </source>
</evidence>
<accession>B4J1B1</accession>
<dbReference type="Proteomes" id="UP000001070">
    <property type="component" value="Unassembled WGS sequence"/>
</dbReference>
<evidence type="ECO:0000256" key="1">
    <source>
        <dbReference type="SAM" id="MobiDB-lite"/>
    </source>
</evidence>
<dbReference type="AlphaFoldDB" id="B4J1B1"/>
<keyword evidence="3" id="KW-1185">Reference proteome</keyword>
<proteinExistence type="predicted"/>
<dbReference type="HOGENOM" id="CLU_2925005_0_0_1"/>
<reference evidence="2 3" key="1">
    <citation type="journal article" date="2007" name="Nature">
        <title>Evolution of genes and genomes on the Drosophila phylogeny.</title>
        <authorList>
            <consortium name="Drosophila 12 Genomes Consortium"/>
            <person name="Clark A.G."/>
            <person name="Eisen M.B."/>
            <person name="Smith D.R."/>
            <person name="Bergman C.M."/>
            <person name="Oliver B."/>
            <person name="Markow T.A."/>
            <person name="Kaufman T.C."/>
            <person name="Kellis M."/>
            <person name="Gelbart W."/>
            <person name="Iyer V.N."/>
            <person name="Pollard D.A."/>
            <person name="Sackton T.B."/>
            <person name="Larracuente A.M."/>
            <person name="Singh N.D."/>
            <person name="Abad J.P."/>
            <person name="Abt D.N."/>
            <person name="Adryan B."/>
            <person name="Aguade M."/>
            <person name="Akashi H."/>
            <person name="Anderson W.W."/>
            <person name="Aquadro C.F."/>
            <person name="Ardell D.H."/>
            <person name="Arguello R."/>
            <person name="Artieri C.G."/>
            <person name="Barbash D.A."/>
            <person name="Barker D."/>
            <person name="Barsanti P."/>
            <person name="Batterham P."/>
            <person name="Batzoglou S."/>
            <person name="Begun D."/>
            <person name="Bhutkar A."/>
            <person name="Blanco E."/>
            <person name="Bosak S.A."/>
            <person name="Bradley R.K."/>
            <person name="Brand A.D."/>
            <person name="Brent M.R."/>
            <person name="Brooks A.N."/>
            <person name="Brown R.H."/>
            <person name="Butlin R.K."/>
            <person name="Caggese C."/>
            <person name="Calvi B.R."/>
            <person name="Bernardo de Carvalho A."/>
            <person name="Caspi A."/>
            <person name="Castrezana S."/>
            <person name="Celniker S.E."/>
            <person name="Chang J.L."/>
            <person name="Chapple C."/>
            <person name="Chatterji S."/>
            <person name="Chinwalla A."/>
            <person name="Civetta A."/>
            <person name="Clifton S.W."/>
            <person name="Comeron J.M."/>
            <person name="Costello J.C."/>
            <person name="Coyne J.A."/>
            <person name="Daub J."/>
            <person name="David R.G."/>
            <person name="Delcher A.L."/>
            <person name="Delehaunty K."/>
            <person name="Do C.B."/>
            <person name="Ebling H."/>
            <person name="Edwards K."/>
            <person name="Eickbush T."/>
            <person name="Evans J.D."/>
            <person name="Filipski A."/>
            <person name="Findeiss S."/>
            <person name="Freyhult E."/>
            <person name="Fulton L."/>
            <person name="Fulton R."/>
            <person name="Garcia A.C."/>
            <person name="Gardiner A."/>
            <person name="Garfield D.A."/>
            <person name="Garvin B.E."/>
            <person name="Gibson G."/>
            <person name="Gilbert D."/>
            <person name="Gnerre S."/>
            <person name="Godfrey J."/>
            <person name="Good R."/>
            <person name="Gotea V."/>
            <person name="Gravely B."/>
            <person name="Greenberg A.J."/>
            <person name="Griffiths-Jones S."/>
            <person name="Gross S."/>
            <person name="Guigo R."/>
            <person name="Gustafson E.A."/>
            <person name="Haerty W."/>
            <person name="Hahn M.W."/>
            <person name="Halligan D.L."/>
            <person name="Halpern A.L."/>
            <person name="Halter G.M."/>
            <person name="Han M.V."/>
            <person name="Heger A."/>
            <person name="Hillier L."/>
            <person name="Hinrichs A.S."/>
            <person name="Holmes I."/>
            <person name="Hoskins R.A."/>
            <person name="Hubisz M.J."/>
            <person name="Hultmark D."/>
            <person name="Huntley M.A."/>
            <person name="Jaffe D.B."/>
            <person name="Jagadeeshan S."/>
            <person name="Jeck W.R."/>
            <person name="Johnson J."/>
            <person name="Jones C.D."/>
            <person name="Jordan W.C."/>
            <person name="Karpen G.H."/>
            <person name="Kataoka E."/>
            <person name="Keightley P.D."/>
            <person name="Kheradpour P."/>
            <person name="Kirkness E.F."/>
            <person name="Koerich L.B."/>
            <person name="Kristiansen K."/>
            <person name="Kudrna D."/>
            <person name="Kulathinal R.J."/>
            <person name="Kumar S."/>
            <person name="Kwok R."/>
            <person name="Lander E."/>
            <person name="Langley C.H."/>
            <person name="Lapoint R."/>
            <person name="Lazzaro B.P."/>
            <person name="Lee S.J."/>
            <person name="Levesque L."/>
            <person name="Li R."/>
            <person name="Lin C.F."/>
            <person name="Lin M.F."/>
            <person name="Lindblad-Toh K."/>
            <person name="Llopart A."/>
            <person name="Long M."/>
            <person name="Low L."/>
            <person name="Lozovsky E."/>
            <person name="Lu J."/>
            <person name="Luo M."/>
            <person name="Machado C.A."/>
            <person name="Makalowski W."/>
            <person name="Marzo M."/>
            <person name="Matsuda M."/>
            <person name="Matzkin L."/>
            <person name="McAllister B."/>
            <person name="McBride C.S."/>
            <person name="McKernan B."/>
            <person name="McKernan K."/>
            <person name="Mendez-Lago M."/>
            <person name="Minx P."/>
            <person name="Mollenhauer M.U."/>
            <person name="Montooth K."/>
            <person name="Mount S.M."/>
            <person name="Mu X."/>
            <person name="Myers E."/>
            <person name="Negre B."/>
            <person name="Newfeld S."/>
            <person name="Nielsen R."/>
            <person name="Noor M.A."/>
            <person name="O'Grady P."/>
            <person name="Pachter L."/>
            <person name="Papaceit M."/>
            <person name="Parisi M.J."/>
            <person name="Parisi M."/>
            <person name="Parts L."/>
            <person name="Pedersen J.S."/>
            <person name="Pesole G."/>
            <person name="Phillippy A.M."/>
            <person name="Ponting C.P."/>
            <person name="Pop M."/>
            <person name="Porcelli D."/>
            <person name="Powell J.R."/>
            <person name="Prohaska S."/>
            <person name="Pruitt K."/>
            <person name="Puig M."/>
            <person name="Quesneville H."/>
            <person name="Ram K.R."/>
            <person name="Rand D."/>
            <person name="Rasmussen M.D."/>
            <person name="Reed L.K."/>
            <person name="Reenan R."/>
            <person name="Reily A."/>
            <person name="Remington K.A."/>
            <person name="Rieger T.T."/>
            <person name="Ritchie M.G."/>
            <person name="Robin C."/>
            <person name="Rogers Y.H."/>
            <person name="Rohde C."/>
            <person name="Rozas J."/>
            <person name="Rubenfield M.J."/>
            <person name="Ruiz A."/>
            <person name="Russo S."/>
            <person name="Salzberg S.L."/>
            <person name="Sanchez-Gracia A."/>
            <person name="Saranga D.J."/>
            <person name="Sato H."/>
            <person name="Schaeffer S.W."/>
            <person name="Schatz M.C."/>
            <person name="Schlenke T."/>
            <person name="Schwartz R."/>
            <person name="Segarra C."/>
            <person name="Singh R.S."/>
            <person name="Sirot L."/>
            <person name="Sirota M."/>
            <person name="Sisneros N.B."/>
            <person name="Smith C.D."/>
            <person name="Smith T.F."/>
            <person name="Spieth J."/>
            <person name="Stage D.E."/>
            <person name="Stark A."/>
            <person name="Stephan W."/>
            <person name="Strausberg R.L."/>
            <person name="Strempel S."/>
            <person name="Sturgill D."/>
            <person name="Sutton G."/>
            <person name="Sutton G.G."/>
            <person name="Tao W."/>
            <person name="Teichmann S."/>
            <person name="Tobari Y.N."/>
            <person name="Tomimura Y."/>
            <person name="Tsolas J.M."/>
            <person name="Valente V.L."/>
            <person name="Venter E."/>
            <person name="Venter J.C."/>
            <person name="Vicario S."/>
            <person name="Vieira F.G."/>
            <person name="Vilella A.J."/>
            <person name="Villasante A."/>
            <person name="Walenz B."/>
            <person name="Wang J."/>
            <person name="Wasserman M."/>
            <person name="Watts T."/>
            <person name="Wilson D."/>
            <person name="Wilson R.K."/>
            <person name="Wing R.A."/>
            <person name="Wolfner M.F."/>
            <person name="Wong A."/>
            <person name="Wong G.K."/>
            <person name="Wu C.I."/>
            <person name="Wu G."/>
            <person name="Yamamoto D."/>
            <person name="Yang H.P."/>
            <person name="Yang S.P."/>
            <person name="Yorke J.A."/>
            <person name="Yoshida K."/>
            <person name="Zdobnov E."/>
            <person name="Zhang P."/>
            <person name="Zhang Y."/>
            <person name="Zimin A.V."/>
            <person name="Baldwin J."/>
            <person name="Abdouelleil A."/>
            <person name="Abdulkadir J."/>
            <person name="Abebe A."/>
            <person name="Abera B."/>
            <person name="Abreu J."/>
            <person name="Acer S.C."/>
            <person name="Aftuck L."/>
            <person name="Alexander A."/>
            <person name="An P."/>
            <person name="Anderson E."/>
            <person name="Anderson S."/>
            <person name="Arachi H."/>
            <person name="Azer M."/>
            <person name="Bachantsang P."/>
            <person name="Barry A."/>
            <person name="Bayul T."/>
            <person name="Berlin A."/>
            <person name="Bessette D."/>
            <person name="Bloom T."/>
            <person name="Blye J."/>
            <person name="Boguslavskiy L."/>
            <person name="Bonnet C."/>
            <person name="Boukhgalter B."/>
            <person name="Bourzgui I."/>
            <person name="Brown A."/>
            <person name="Cahill P."/>
            <person name="Channer S."/>
            <person name="Cheshatsang Y."/>
            <person name="Chuda L."/>
            <person name="Citroen M."/>
            <person name="Collymore A."/>
            <person name="Cooke P."/>
            <person name="Costello M."/>
            <person name="D'Aco K."/>
            <person name="Daza R."/>
            <person name="De Haan G."/>
            <person name="DeGray S."/>
            <person name="DeMaso C."/>
            <person name="Dhargay N."/>
            <person name="Dooley K."/>
            <person name="Dooley E."/>
            <person name="Doricent M."/>
            <person name="Dorje P."/>
            <person name="Dorjee K."/>
            <person name="Dupes A."/>
            <person name="Elong R."/>
            <person name="Falk J."/>
            <person name="Farina A."/>
            <person name="Faro S."/>
            <person name="Ferguson D."/>
            <person name="Fisher S."/>
            <person name="Foley C.D."/>
            <person name="Franke A."/>
            <person name="Friedrich D."/>
            <person name="Gadbois L."/>
            <person name="Gearin G."/>
            <person name="Gearin C.R."/>
            <person name="Giannoukos G."/>
            <person name="Goode T."/>
            <person name="Graham J."/>
            <person name="Grandbois E."/>
            <person name="Grewal S."/>
            <person name="Gyaltsen K."/>
            <person name="Hafez N."/>
            <person name="Hagos B."/>
            <person name="Hall J."/>
            <person name="Henson C."/>
            <person name="Hollinger A."/>
            <person name="Honan T."/>
            <person name="Huard M.D."/>
            <person name="Hughes L."/>
            <person name="Hurhula B."/>
            <person name="Husby M.E."/>
            <person name="Kamat A."/>
            <person name="Kanga B."/>
            <person name="Kashin S."/>
            <person name="Khazanovich D."/>
            <person name="Kisner P."/>
            <person name="Lance K."/>
            <person name="Lara M."/>
            <person name="Lee W."/>
            <person name="Lennon N."/>
            <person name="Letendre F."/>
            <person name="LeVine R."/>
            <person name="Lipovsky A."/>
            <person name="Liu X."/>
            <person name="Liu J."/>
            <person name="Liu S."/>
            <person name="Lokyitsang T."/>
            <person name="Lokyitsang Y."/>
            <person name="Lubonja R."/>
            <person name="Lui A."/>
            <person name="MacDonald P."/>
            <person name="Magnisalis V."/>
            <person name="Maru K."/>
            <person name="Matthews C."/>
            <person name="McCusker W."/>
            <person name="McDonough S."/>
            <person name="Mehta T."/>
            <person name="Meldrim J."/>
            <person name="Meneus L."/>
            <person name="Mihai O."/>
            <person name="Mihalev A."/>
            <person name="Mihova T."/>
            <person name="Mittelman R."/>
            <person name="Mlenga V."/>
            <person name="Montmayeur A."/>
            <person name="Mulrain L."/>
            <person name="Navidi A."/>
            <person name="Naylor J."/>
            <person name="Negash T."/>
            <person name="Nguyen T."/>
            <person name="Nguyen N."/>
            <person name="Nicol R."/>
            <person name="Norbu C."/>
            <person name="Norbu N."/>
            <person name="Novod N."/>
            <person name="O'Neill B."/>
            <person name="Osman S."/>
            <person name="Markiewicz E."/>
            <person name="Oyono O.L."/>
            <person name="Patti C."/>
            <person name="Phunkhang P."/>
            <person name="Pierre F."/>
            <person name="Priest M."/>
            <person name="Raghuraman S."/>
            <person name="Rege F."/>
            <person name="Reyes R."/>
            <person name="Rise C."/>
            <person name="Rogov P."/>
            <person name="Ross K."/>
            <person name="Ryan E."/>
            <person name="Settipalli S."/>
            <person name="Shea T."/>
            <person name="Sherpa N."/>
            <person name="Shi L."/>
            <person name="Shih D."/>
            <person name="Sparrow T."/>
            <person name="Spaulding J."/>
            <person name="Stalker J."/>
            <person name="Stange-Thomann N."/>
            <person name="Stavropoulos S."/>
            <person name="Stone C."/>
            <person name="Strader C."/>
            <person name="Tesfaye S."/>
            <person name="Thomson T."/>
            <person name="Thoulutsang Y."/>
            <person name="Thoulutsang D."/>
            <person name="Topham K."/>
            <person name="Topping I."/>
            <person name="Tsamla T."/>
            <person name="Vassiliev H."/>
            <person name="Vo A."/>
            <person name="Wangchuk T."/>
            <person name="Wangdi T."/>
            <person name="Weiand M."/>
            <person name="Wilkinson J."/>
            <person name="Wilson A."/>
            <person name="Yadav S."/>
            <person name="Young G."/>
            <person name="Yu Q."/>
            <person name="Zembek L."/>
            <person name="Zhong D."/>
            <person name="Zimmer A."/>
            <person name="Zwirko Z."/>
            <person name="Jaffe D.B."/>
            <person name="Alvarez P."/>
            <person name="Brockman W."/>
            <person name="Butler J."/>
            <person name="Chin C."/>
            <person name="Gnerre S."/>
            <person name="Grabherr M."/>
            <person name="Kleber M."/>
            <person name="Mauceli E."/>
            <person name="MacCallum I."/>
        </authorList>
    </citation>
    <scope>NUCLEOTIDE SEQUENCE [LARGE SCALE GENOMIC DNA]</scope>
    <source>
        <strain evidence="3">Tucson 15287-2541.00</strain>
    </source>
</reference>
<feature type="compositionally biased region" description="Acidic residues" evidence="1">
    <location>
        <begin position="18"/>
        <end position="27"/>
    </location>
</feature>
<feature type="compositionally biased region" description="Basic and acidic residues" evidence="1">
    <location>
        <begin position="1"/>
        <end position="17"/>
    </location>
</feature>
<organism evidence="3">
    <name type="scientific">Drosophila grimshawi</name>
    <name type="common">Hawaiian fruit fly</name>
    <name type="synonym">Idiomyia grimshawi</name>
    <dbReference type="NCBI Taxonomy" id="7222"/>
    <lineage>
        <taxon>Eukaryota</taxon>
        <taxon>Metazoa</taxon>
        <taxon>Ecdysozoa</taxon>
        <taxon>Arthropoda</taxon>
        <taxon>Hexapoda</taxon>
        <taxon>Insecta</taxon>
        <taxon>Pterygota</taxon>
        <taxon>Neoptera</taxon>
        <taxon>Endopterygota</taxon>
        <taxon>Diptera</taxon>
        <taxon>Brachycera</taxon>
        <taxon>Muscomorpha</taxon>
        <taxon>Ephydroidea</taxon>
        <taxon>Drosophilidae</taxon>
        <taxon>Drosophila</taxon>
        <taxon>Hawaiian Drosophila</taxon>
    </lineage>
</organism>
<protein>
    <submittedName>
        <fullName evidence="2">GH14396</fullName>
    </submittedName>
</protein>
<sequence>MTMERCRDADDDVHVDVDNDDDDDDDYGNTSATQPTCNKQCEILRIRRLGQRNFVANEVEP</sequence>
<feature type="region of interest" description="Disordered" evidence="1">
    <location>
        <begin position="1"/>
        <end position="35"/>
    </location>
</feature>
<dbReference type="EMBL" id="CH916366">
    <property type="protein sequence ID" value="EDV97980.1"/>
    <property type="molecule type" value="Genomic_DNA"/>
</dbReference>
<name>B4J1B1_DROGR</name>